<evidence type="ECO:0000256" key="5">
    <source>
        <dbReference type="PROSITE-ProRule" id="PRU00176"/>
    </source>
</evidence>
<dbReference type="Pfam" id="PF00076">
    <property type="entry name" value="RRM_1"/>
    <property type="match status" value="3"/>
</dbReference>
<dbReference type="GO" id="GO:0003729">
    <property type="term" value="F:mRNA binding"/>
    <property type="evidence" value="ECO:0007669"/>
    <property type="project" value="TreeGrafter"/>
</dbReference>
<evidence type="ECO:0000313" key="9">
    <source>
        <dbReference type="Proteomes" id="UP000008370"/>
    </source>
</evidence>
<feature type="compositionally biased region" description="Basic and acidic residues" evidence="6">
    <location>
        <begin position="448"/>
        <end position="457"/>
    </location>
</feature>
<dbReference type="RefSeq" id="XP_007397997.1">
    <property type="nucleotide sequence ID" value="XM_007397935.1"/>
</dbReference>
<dbReference type="InterPro" id="IPR034808">
    <property type="entry name" value="Nop4p_RRM3"/>
</dbReference>
<feature type="region of interest" description="Disordered" evidence="6">
    <location>
        <begin position="105"/>
        <end position="133"/>
    </location>
</feature>
<dbReference type="KEGG" id="pco:PHACADRAFT_185997"/>
<sequence length="959" mass="106827">MSNALGKRKEREEEGHDNEHKPHGSTLFVSNLPYSATSTDLKTLLSDIGPVRTAFVVLEQGTETSKGVGYVSFAIREDAQLAFDKVNEPEGLMLDGRKLRVQWAGGKPHKDEKQASDSPVKKEPKPAKVPKIKEPIGLRDPNAIRTIVITGLPQGIDSKALWKKVRKYDGAEKVEYPAKINDEEDSFTAHALFSTPAAAQEAVSKLHAHVFKGALLSVTLKKRLEGLAKAPRKMATKDPSSSEAPVGIPAPSRASRLIVRNLPFDITEPDLRAVFLPYGPIYSIHIPLAEPTGPKHEETGEASKRRTKGYAFVWYLSKKDAEKALENANGTKVYAGMADGLVRDKQKKKKLRREEAKIKQKEKERKAKPKGRAAEDDEEEDGEESGVEEEHGVERVIAVDWALSKDKWEEAKAKLQEDSALRGEGEVNSENGDEKNGSDDDDDSSDEDGSHIGVHDDSGDESGSELGNNDSEDSMSVDEEDAKPGRPQLPPPEVGTTVFVRNVPFEATEDELRAVFRAFGPLRYAKIAVDHETGRSRGTSFVCFWNKEHADKVIEQSEILRKETMGAEAPTVQPKKNPFKLPSLLTPDPSASVAQNLVLHGRTMDVIRAVTREEAGKLKEAGERQREKADKRNLYLLREGIILPSTSAAEGLPSAEIERRTNSFNARRALLRSNPSLYVSRTRLSVRQLPLIVTERILKRLGIHAARAFEAEVKAGTRNGLTEDELMEPLVDAEDTEALSAKDKGKARADKKGSRNTGVKQAKIVRQQDRVDPVTGKGRSRGYGFLEMSKHADALRVLRWANNNPEVGKLFEQWWKEELEDLIKIEKEKEKKEKKEKKGESRLGRLKAELEEGTTKRARGTLIIEFSIENVQVVKRRVAHQQEQQSGTDPAEQKKKGHRSSLPEVKKEDDKDRPKSKKRHVSDPPKAAVKAEKPDHRSSDKIGSFIGRKRKERKAKRKA</sequence>
<dbReference type="Gene3D" id="3.30.70.330">
    <property type="match status" value="5"/>
</dbReference>
<feature type="domain" description="RRM" evidence="7">
    <location>
        <begin position="496"/>
        <end position="577"/>
    </location>
</feature>
<keyword evidence="3 5" id="KW-0694">RNA-binding</keyword>
<dbReference type="CDD" id="cd00590">
    <property type="entry name" value="RRM_SF"/>
    <property type="match status" value="1"/>
</dbReference>
<feature type="domain" description="RRM" evidence="7">
    <location>
        <begin position="255"/>
        <end position="358"/>
    </location>
</feature>
<gene>
    <name evidence="8" type="ORF">PHACADRAFT_185997</name>
</gene>
<dbReference type="Proteomes" id="UP000008370">
    <property type="component" value="Unassembled WGS sequence"/>
</dbReference>
<dbReference type="SUPFAM" id="SSF54928">
    <property type="entry name" value="RNA-binding domain, RBD"/>
    <property type="match status" value="2"/>
</dbReference>
<feature type="compositionally biased region" description="Basic and acidic residues" evidence="6">
    <location>
        <begin position="352"/>
        <end position="365"/>
    </location>
</feature>
<reference evidence="8 9" key="1">
    <citation type="journal article" date="2012" name="BMC Genomics">
        <title>Comparative genomics of the white-rot fungi, Phanerochaete carnosa and P. chrysosporium, to elucidate the genetic basis of the distinct wood types they colonize.</title>
        <authorList>
            <person name="Suzuki H."/>
            <person name="MacDonald J."/>
            <person name="Syed K."/>
            <person name="Salamov A."/>
            <person name="Hori C."/>
            <person name="Aerts A."/>
            <person name="Henrissat B."/>
            <person name="Wiebenga A."/>
            <person name="vanKuyk P.A."/>
            <person name="Barry K."/>
            <person name="Lindquist E."/>
            <person name="LaButti K."/>
            <person name="Lapidus A."/>
            <person name="Lucas S."/>
            <person name="Coutinho P."/>
            <person name="Gong Y."/>
            <person name="Samejima M."/>
            <person name="Mahadevan R."/>
            <person name="Abou-Zaid M."/>
            <person name="de Vries R.P."/>
            <person name="Igarashi K."/>
            <person name="Yadav J.S."/>
            <person name="Grigoriev I.V."/>
            <person name="Master E.R."/>
        </authorList>
    </citation>
    <scope>NUCLEOTIDE SEQUENCE [LARGE SCALE GENOMIC DNA]</scope>
    <source>
        <strain evidence="8 9">HHB-10118-sp</strain>
    </source>
</reference>
<dbReference type="FunFam" id="3.30.70.330:FF:000406">
    <property type="entry name" value="Related to Nucleolar protein NOP4"/>
    <property type="match status" value="1"/>
</dbReference>
<feature type="region of interest" description="Disordered" evidence="6">
    <location>
        <begin position="1"/>
        <end position="29"/>
    </location>
</feature>
<dbReference type="FunCoup" id="K5W2J6">
    <property type="interactions" value="635"/>
</dbReference>
<dbReference type="InterPro" id="IPR012677">
    <property type="entry name" value="Nucleotide-bd_a/b_plait_sf"/>
</dbReference>
<feature type="region of interest" description="Disordered" evidence="6">
    <location>
        <begin position="877"/>
        <end position="959"/>
    </location>
</feature>
<evidence type="ECO:0000259" key="7">
    <source>
        <dbReference type="PROSITE" id="PS50102"/>
    </source>
</evidence>
<dbReference type="AlphaFoldDB" id="K5W2J6"/>
<keyword evidence="4" id="KW-0539">Nucleus</keyword>
<evidence type="ECO:0000256" key="1">
    <source>
        <dbReference type="ARBA" id="ARBA00004123"/>
    </source>
</evidence>
<feature type="compositionally biased region" description="Basic and acidic residues" evidence="6">
    <location>
        <begin position="108"/>
        <end position="133"/>
    </location>
</feature>
<proteinExistence type="predicted"/>
<comment type="subcellular location">
    <subcellularLocation>
        <location evidence="1">Nucleus</location>
    </subcellularLocation>
</comment>
<dbReference type="OrthoDB" id="267048at2759"/>
<feature type="compositionally biased region" description="Basic and acidic residues" evidence="6">
    <location>
        <begin position="904"/>
        <end position="913"/>
    </location>
</feature>
<dbReference type="SMART" id="SM00360">
    <property type="entry name" value="RRM"/>
    <property type="match status" value="5"/>
</dbReference>
<dbReference type="PANTHER" id="PTHR48039">
    <property type="entry name" value="RNA-BINDING MOTIF PROTEIN 14B"/>
    <property type="match status" value="1"/>
</dbReference>
<dbReference type="InterPro" id="IPR000504">
    <property type="entry name" value="RRM_dom"/>
</dbReference>
<feature type="region of interest" description="Disordered" evidence="6">
    <location>
        <begin position="411"/>
        <end position="495"/>
    </location>
</feature>
<dbReference type="PANTHER" id="PTHR48039:SF5">
    <property type="entry name" value="RNA-BINDING PROTEIN 28"/>
    <property type="match status" value="1"/>
</dbReference>
<dbReference type="InterPro" id="IPR035979">
    <property type="entry name" value="RBD_domain_sf"/>
</dbReference>
<name>K5W2J6_PHACS</name>
<feature type="compositionally biased region" description="Basic residues" evidence="6">
    <location>
        <begin position="947"/>
        <end position="959"/>
    </location>
</feature>
<feature type="region of interest" description="Disordered" evidence="6">
    <location>
        <begin position="733"/>
        <end position="762"/>
    </location>
</feature>
<protein>
    <recommendedName>
        <fullName evidence="7">RRM domain-containing protein</fullName>
    </recommendedName>
</protein>
<accession>K5W2J6</accession>
<dbReference type="CDD" id="cd12676">
    <property type="entry name" value="RRM3_Nop4p"/>
    <property type="match status" value="1"/>
</dbReference>
<evidence type="ECO:0000256" key="4">
    <source>
        <dbReference type="ARBA" id="ARBA00023242"/>
    </source>
</evidence>
<dbReference type="STRING" id="650164.K5W2J6"/>
<feature type="compositionally biased region" description="Basic and acidic residues" evidence="6">
    <location>
        <begin position="929"/>
        <end position="940"/>
    </location>
</feature>
<feature type="compositionally biased region" description="Basic and acidic residues" evidence="6">
    <location>
        <begin position="740"/>
        <end position="753"/>
    </location>
</feature>
<dbReference type="HOGENOM" id="CLU_011608_0_0_1"/>
<evidence type="ECO:0000256" key="6">
    <source>
        <dbReference type="SAM" id="MobiDB-lite"/>
    </source>
</evidence>
<feature type="compositionally biased region" description="Acidic residues" evidence="6">
    <location>
        <begin position="375"/>
        <end position="387"/>
    </location>
</feature>
<dbReference type="InParanoid" id="K5W2J6"/>
<feature type="compositionally biased region" description="Basic and acidic residues" evidence="6">
    <location>
        <begin position="411"/>
        <end position="425"/>
    </location>
</feature>
<keyword evidence="2" id="KW-0677">Repeat</keyword>
<organism evidence="8 9">
    <name type="scientific">Phanerochaete carnosa (strain HHB-10118-sp)</name>
    <name type="common">White-rot fungus</name>
    <name type="synonym">Peniophora carnosa</name>
    <dbReference type="NCBI Taxonomy" id="650164"/>
    <lineage>
        <taxon>Eukaryota</taxon>
        <taxon>Fungi</taxon>
        <taxon>Dikarya</taxon>
        <taxon>Basidiomycota</taxon>
        <taxon>Agaricomycotina</taxon>
        <taxon>Agaricomycetes</taxon>
        <taxon>Polyporales</taxon>
        <taxon>Phanerochaetaceae</taxon>
        <taxon>Phanerochaete</taxon>
    </lineage>
</organism>
<evidence type="ECO:0000256" key="3">
    <source>
        <dbReference type="ARBA" id="ARBA00022884"/>
    </source>
</evidence>
<feature type="domain" description="RRM" evidence="7">
    <location>
        <begin position="25"/>
        <end position="106"/>
    </location>
</feature>
<dbReference type="EMBL" id="JH930474">
    <property type="protein sequence ID" value="EKM53305.1"/>
    <property type="molecule type" value="Genomic_DNA"/>
</dbReference>
<feature type="region of interest" description="Disordered" evidence="6">
    <location>
        <begin position="344"/>
        <end position="395"/>
    </location>
</feature>
<dbReference type="GeneID" id="18910324"/>
<feature type="compositionally biased region" description="Basic and acidic residues" evidence="6">
    <location>
        <begin position="7"/>
        <end position="22"/>
    </location>
</feature>
<keyword evidence="9" id="KW-1185">Reference proteome</keyword>
<dbReference type="GO" id="GO:0005730">
    <property type="term" value="C:nucleolus"/>
    <property type="evidence" value="ECO:0007669"/>
    <property type="project" value="TreeGrafter"/>
</dbReference>
<dbReference type="PROSITE" id="PS50102">
    <property type="entry name" value="RRM"/>
    <property type="match status" value="3"/>
</dbReference>
<feature type="region of interest" description="Disordered" evidence="6">
    <location>
        <begin position="829"/>
        <end position="854"/>
    </location>
</feature>
<dbReference type="InterPro" id="IPR051945">
    <property type="entry name" value="RRM_MRD1_RNA_proc_ribogen"/>
</dbReference>
<feature type="compositionally biased region" description="Acidic residues" evidence="6">
    <location>
        <begin position="470"/>
        <end position="481"/>
    </location>
</feature>
<evidence type="ECO:0000256" key="2">
    <source>
        <dbReference type="ARBA" id="ARBA00022737"/>
    </source>
</evidence>
<evidence type="ECO:0000313" key="8">
    <source>
        <dbReference type="EMBL" id="EKM53305.1"/>
    </source>
</evidence>